<dbReference type="InterPro" id="IPR000182">
    <property type="entry name" value="GNAT_dom"/>
</dbReference>
<dbReference type="Pfam" id="PF13302">
    <property type="entry name" value="Acetyltransf_3"/>
    <property type="match status" value="1"/>
</dbReference>
<name>A0AB39WPS2_9FLAO</name>
<dbReference type="RefSeq" id="WP_369765658.1">
    <property type="nucleotide sequence ID" value="NZ_CP165627.1"/>
</dbReference>
<reference evidence="2" key="1">
    <citation type="submission" date="2024-07" db="EMBL/GenBank/DDBJ databases">
        <authorList>
            <person name="Biller S.J."/>
        </authorList>
    </citation>
    <scope>NUCLEOTIDE SEQUENCE</scope>
    <source>
        <strain evidence="2">WC2429</strain>
    </source>
</reference>
<dbReference type="SUPFAM" id="SSF55729">
    <property type="entry name" value="Acyl-CoA N-acyltransferases (Nat)"/>
    <property type="match status" value="1"/>
</dbReference>
<dbReference type="GO" id="GO:0016747">
    <property type="term" value="F:acyltransferase activity, transferring groups other than amino-acyl groups"/>
    <property type="evidence" value="ECO:0007669"/>
    <property type="project" value="InterPro"/>
</dbReference>
<sequence length="161" mass="19040">MLTFRKATIADTKLYFDWANDPSVREQSYNSNTIDFENHKKWFEAKLEDDSCMMLLFQNGEKRNVGQIRIQKENENQALIGISIAVEFRGKGYAKEMLLLASDYFLENNMDYFINAYIKEKNISSKQAFEKAGFEFENIINYENCSSFYFIKKVKNANRYF</sequence>
<accession>A0AB39WPS2</accession>
<dbReference type="EC" id="2.3.-.-" evidence="2"/>
<evidence type="ECO:0000313" key="2">
    <source>
        <dbReference type="EMBL" id="XDV02372.1"/>
    </source>
</evidence>
<dbReference type="PROSITE" id="PS51186">
    <property type="entry name" value="GNAT"/>
    <property type="match status" value="1"/>
</dbReference>
<dbReference type="AlphaFoldDB" id="A0AB39WPS2"/>
<evidence type="ECO:0000259" key="1">
    <source>
        <dbReference type="PROSITE" id="PS51186"/>
    </source>
</evidence>
<dbReference type="PANTHER" id="PTHR43415">
    <property type="entry name" value="SPERMIDINE N(1)-ACETYLTRANSFERASE"/>
    <property type="match status" value="1"/>
</dbReference>
<proteinExistence type="predicted"/>
<organism evidence="2">
    <name type="scientific">Flavobacterium sp. WC2429</name>
    <dbReference type="NCBI Taxonomy" id="3234140"/>
    <lineage>
        <taxon>Bacteria</taxon>
        <taxon>Pseudomonadati</taxon>
        <taxon>Bacteroidota</taxon>
        <taxon>Flavobacteriia</taxon>
        <taxon>Flavobacteriales</taxon>
        <taxon>Flavobacteriaceae</taxon>
        <taxon>Flavobacterium</taxon>
    </lineage>
</organism>
<gene>
    <name evidence="2" type="ORF">AB3G32_01630</name>
</gene>
<dbReference type="InterPro" id="IPR016181">
    <property type="entry name" value="Acyl_CoA_acyltransferase"/>
</dbReference>
<feature type="domain" description="N-acetyltransferase" evidence="1">
    <location>
        <begin position="2"/>
        <end position="155"/>
    </location>
</feature>
<dbReference type="EMBL" id="CP165627">
    <property type="protein sequence ID" value="XDV02372.1"/>
    <property type="molecule type" value="Genomic_DNA"/>
</dbReference>
<dbReference type="Gene3D" id="3.40.630.30">
    <property type="match status" value="1"/>
</dbReference>
<keyword evidence="2" id="KW-0808">Transferase</keyword>
<dbReference type="PANTHER" id="PTHR43415:SF3">
    <property type="entry name" value="GNAT-FAMILY ACETYLTRANSFERASE"/>
    <property type="match status" value="1"/>
</dbReference>
<keyword evidence="2" id="KW-0012">Acyltransferase</keyword>
<protein>
    <submittedName>
        <fullName evidence="2">GNAT family N-acetyltransferase</fullName>
        <ecNumber evidence="2">2.3.-.-</ecNumber>
    </submittedName>
</protein>